<evidence type="ECO:0000256" key="1">
    <source>
        <dbReference type="SAM" id="MobiDB-lite"/>
    </source>
</evidence>
<keyword evidence="2" id="KW-0472">Membrane</keyword>
<comment type="caution">
    <text evidence="3">The sequence shown here is derived from an EMBL/GenBank/DDBJ whole genome shotgun (WGS) entry which is preliminary data.</text>
</comment>
<dbReference type="Proteomes" id="UP000176228">
    <property type="component" value="Unassembled WGS sequence"/>
</dbReference>
<sequence length="214" mass="23530">MNTENTSQPQAPIQDLNQNQSLPSEDQPRRSKKFIIILGIIIALFAFGVGGYFLGVNKNQTTSQSQQVSASPTVIQPSPTNNPISIENSATANWKTYTSTKANYSSKYPSEWPLVNVPESPQCTVCVETHVFSPAYNPNSGDTNIAVIQVFKESNIQSLDDYVNIHIKGDQSKVDLKYTTLGGEKAVSYKLSGGIPPLPVIEYAVYKNGFYYII</sequence>
<keyword evidence="2" id="KW-1133">Transmembrane helix</keyword>
<evidence type="ECO:0000313" key="3">
    <source>
        <dbReference type="EMBL" id="OGG33420.1"/>
    </source>
</evidence>
<feature type="compositionally biased region" description="Polar residues" evidence="1">
    <location>
        <begin position="1"/>
        <end position="24"/>
    </location>
</feature>
<feature type="transmembrane region" description="Helical" evidence="2">
    <location>
        <begin position="34"/>
        <end position="55"/>
    </location>
</feature>
<feature type="region of interest" description="Disordered" evidence="1">
    <location>
        <begin position="1"/>
        <end position="26"/>
    </location>
</feature>
<evidence type="ECO:0000256" key="2">
    <source>
        <dbReference type="SAM" id="Phobius"/>
    </source>
</evidence>
<dbReference type="AlphaFoldDB" id="A0A1F6B902"/>
<dbReference type="STRING" id="1798391.A2968_02505"/>
<organism evidence="3 4">
    <name type="scientific">Candidatus Gottesmanbacteria bacterium RIFCSPLOWO2_01_FULL_42_22</name>
    <dbReference type="NCBI Taxonomy" id="1798391"/>
    <lineage>
        <taxon>Bacteria</taxon>
        <taxon>Candidatus Gottesmaniibacteriota</taxon>
    </lineage>
</organism>
<keyword evidence="2" id="KW-0812">Transmembrane</keyword>
<gene>
    <name evidence="3" type="ORF">A2968_02505</name>
</gene>
<evidence type="ECO:0000313" key="4">
    <source>
        <dbReference type="Proteomes" id="UP000176228"/>
    </source>
</evidence>
<dbReference type="EMBL" id="MFJU01000040">
    <property type="protein sequence ID" value="OGG33420.1"/>
    <property type="molecule type" value="Genomic_DNA"/>
</dbReference>
<accession>A0A1F6B902</accession>
<protein>
    <submittedName>
        <fullName evidence="3">Uncharacterized protein</fullName>
    </submittedName>
</protein>
<name>A0A1F6B902_9BACT</name>
<proteinExistence type="predicted"/>
<reference evidence="3 4" key="1">
    <citation type="journal article" date="2016" name="Nat. Commun.">
        <title>Thousands of microbial genomes shed light on interconnected biogeochemical processes in an aquifer system.</title>
        <authorList>
            <person name="Anantharaman K."/>
            <person name="Brown C.T."/>
            <person name="Hug L.A."/>
            <person name="Sharon I."/>
            <person name="Castelle C.J."/>
            <person name="Probst A.J."/>
            <person name="Thomas B.C."/>
            <person name="Singh A."/>
            <person name="Wilkins M.J."/>
            <person name="Karaoz U."/>
            <person name="Brodie E.L."/>
            <person name="Williams K.H."/>
            <person name="Hubbard S.S."/>
            <person name="Banfield J.F."/>
        </authorList>
    </citation>
    <scope>NUCLEOTIDE SEQUENCE [LARGE SCALE GENOMIC DNA]</scope>
</reference>